<keyword evidence="8" id="KW-1015">Disulfide bond</keyword>
<evidence type="ECO:0000256" key="4">
    <source>
        <dbReference type="ARBA" id="ARBA00022844"/>
    </source>
</evidence>
<protein>
    <submittedName>
        <fullName evidence="10">IMV membrane protein</fullName>
    </submittedName>
</protein>
<dbReference type="GO" id="GO:0019031">
    <property type="term" value="C:viral envelope"/>
    <property type="evidence" value="ECO:0007669"/>
    <property type="project" value="UniProtKB-KW"/>
</dbReference>
<evidence type="ECO:0000256" key="7">
    <source>
        <dbReference type="ARBA" id="ARBA00023136"/>
    </source>
</evidence>
<comment type="subcellular location">
    <subcellularLocation>
        <location evidence="1">Virion membrane</location>
        <topology evidence="1">Multi-pass membrane protein</topology>
    </subcellularLocation>
</comment>
<reference evidence="10" key="2">
    <citation type="submission" date="2024-02" db="EMBL/GenBank/DDBJ databases">
        <authorList>
            <person name="Hu B."/>
        </authorList>
    </citation>
    <scope>NUCLEOTIDE SEQUENCE</scope>
    <source>
        <strain evidence="10">1A/Uganda/UGR70/2019</strain>
    </source>
</reference>
<evidence type="ECO:0000256" key="5">
    <source>
        <dbReference type="ARBA" id="ARBA00022879"/>
    </source>
</evidence>
<dbReference type="Pfam" id="PF05313">
    <property type="entry name" value="Pox_P21"/>
    <property type="match status" value="1"/>
</dbReference>
<keyword evidence="3 9" id="KW-0812">Transmembrane</keyword>
<keyword evidence="2" id="KW-0597">Phosphoprotein</keyword>
<feature type="transmembrane region" description="Helical" evidence="9">
    <location>
        <begin position="115"/>
        <end position="136"/>
    </location>
</feature>
<evidence type="ECO:0000256" key="9">
    <source>
        <dbReference type="SAM" id="Phobius"/>
    </source>
</evidence>
<feature type="transmembrane region" description="Helical" evidence="9">
    <location>
        <begin position="143"/>
        <end position="162"/>
    </location>
</feature>
<organism evidence="10">
    <name type="scientific">Rousettus bat poxvirus</name>
    <dbReference type="NCBI Taxonomy" id="3141933"/>
    <lineage>
        <taxon>Viruses</taxon>
        <taxon>Varidnaviria</taxon>
        <taxon>Bamfordvirae</taxon>
        <taxon>Nucleocytoviricota</taxon>
        <taxon>Pokkesviricetes</taxon>
        <taxon>Chitovirales</taxon>
        <taxon>Poxviridae</taxon>
    </lineage>
</organism>
<dbReference type="EMBL" id="PP711852">
    <property type="protein sequence ID" value="XBH23846.1"/>
    <property type="molecule type" value="Genomic_DNA"/>
</dbReference>
<evidence type="ECO:0000256" key="2">
    <source>
        <dbReference type="ARBA" id="ARBA00022553"/>
    </source>
</evidence>
<name>A0AAU7E253_9POXV</name>
<evidence type="ECO:0000256" key="6">
    <source>
        <dbReference type="ARBA" id="ARBA00022989"/>
    </source>
</evidence>
<evidence type="ECO:0000256" key="3">
    <source>
        <dbReference type="ARBA" id="ARBA00022692"/>
    </source>
</evidence>
<evidence type="ECO:0000256" key="1">
    <source>
        <dbReference type="ARBA" id="ARBA00004385"/>
    </source>
</evidence>
<keyword evidence="7 9" id="KW-0472">Membrane</keyword>
<dbReference type="InterPro" id="IPR007977">
    <property type="entry name" value="Poxvirus_OPG144"/>
</dbReference>
<keyword evidence="4" id="KW-0946">Virion</keyword>
<keyword evidence="6 9" id="KW-1133">Transmembrane helix</keyword>
<accession>A0AAU7E253</accession>
<dbReference type="GO" id="GO:0016020">
    <property type="term" value="C:membrane"/>
    <property type="evidence" value="ECO:0007669"/>
    <property type="project" value="InterPro"/>
</dbReference>
<evidence type="ECO:0000313" key="10">
    <source>
        <dbReference type="EMBL" id="XBH23846.1"/>
    </source>
</evidence>
<reference evidence="10" key="1">
    <citation type="journal article" date="2024" name="Microbiome">
        <title>Substantial viral diversity in bats and rodents from East Africa: insights into evolution, recombination, and cocirculation.</title>
        <authorList>
            <person name="Wang D."/>
            <person name="Yang X."/>
            <person name="Ren Z."/>
            <person name="Hu B."/>
            <person name="Zhao H."/>
            <person name="Yang K."/>
            <person name="Shi P."/>
            <person name="Zhang Z."/>
            <person name="Feng Q."/>
            <person name="Nawenja C.V."/>
            <person name="Obanda V."/>
            <person name="Robert K."/>
            <person name="Nalikka B."/>
            <person name="Waruhiu C.N."/>
            <person name="Ochola G.O."/>
            <person name="Onyuok S.O."/>
            <person name="Ochieng H."/>
            <person name="Li B."/>
            <person name="Zhu Y."/>
            <person name="Si H."/>
            <person name="Yin J."/>
            <person name="Kristiansen K."/>
            <person name="Jin X."/>
            <person name="Xu X."/>
            <person name="Xiao M."/>
            <person name="Agwanda B."/>
            <person name="Ommeh S."/>
            <person name="Li J."/>
            <person name="Shi Z.L."/>
        </authorList>
    </citation>
    <scope>NUCLEOTIDE SEQUENCE</scope>
    <source>
        <strain evidence="10">1A/Uganda/UGR70/2019</strain>
    </source>
</reference>
<feature type="transmembrane region" description="Helical" evidence="9">
    <location>
        <begin position="33"/>
        <end position="57"/>
    </location>
</feature>
<proteinExistence type="predicted"/>
<evidence type="ECO:0000256" key="8">
    <source>
        <dbReference type="ARBA" id="ARBA00023157"/>
    </source>
</evidence>
<dbReference type="GO" id="GO:0055036">
    <property type="term" value="C:virion membrane"/>
    <property type="evidence" value="ECO:0007669"/>
    <property type="project" value="UniProtKB-SubCell"/>
</dbReference>
<feature type="transmembrane region" description="Helical" evidence="9">
    <location>
        <begin position="69"/>
        <end position="95"/>
    </location>
</feature>
<sequence length="185" mass="20242">MSYLRYLNIYDDFDAGAGVMESELFTPDEKASFLPVTGTGVGAGLGIGGAETFFSALRDARDMRLMAGLVLLVVAINTASWFVALILLLAAATMIPLQYIVVTYCLCMQMMHPNAANHFGMATLCIILALLVLIVQHFRRVDVTILIALYILLGLLFITYILRLPQAPGRVCAMPRVVPSFSDTY</sequence>
<keyword evidence="5" id="KW-0261">Viral envelope protein</keyword>